<dbReference type="Proteomes" id="UP000289841">
    <property type="component" value="Chromosome"/>
</dbReference>
<keyword evidence="5 7" id="KW-0460">Magnesium</keyword>
<dbReference type="InterPro" id="IPR016066">
    <property type="entry name" value="A-D-PHexomutase_CS"/>
</dbReference>
<dbReference type="InterPro" id="IPR016055">
    <property type="entry name" value="A-D-PHexomutase_a/b/a-I/II/III"/>
</dbReference>
<dbReference type="GO" id="GO:0005975">
    <property type="term" value="P:carbohydrate metabolic process"/>
    <property type="evidence" value="ECO:0007669"/>
    <property type="project" value="InterPro"/>
</dbReference>
<dbReference type="Pfam" id="PF02880">
    <property type="entry name" value="PGM_PMM_III"/>
    <property type="match status" value="1"/>
</dbReference>
<dbReference type="GO" id="GO:0009252">
    <property type="term" value="P:peptidoglycan biosynthetic process"/>
    <property type="evidence" value="ECO:0007669"/>
    <property type="project" value="TreeGrafter"/>
</dbReference>
<dbReference type="EC" id="5.4.2.10" evidence="12"/>
<dbReference type="PROSITE" id="PS00710">
    <property type="entry name" value="PGM_PMM"/>
    <property type="match status" value="1"/>
</dbReference>
<feature type="domain" description="Alpha-D-phosphohexomutase C-terminal" evidence="8">
    <location>
        <begin position="382"/>
        <end position="426"/>
    </location>
</feature>
<sequence>MKPEFFGTDGLRGVGFTDLNAKLAYNLGQGLKEALKSDTVVIGMDTRDSSPMLAHMVAAGALSVGMDVLFAGVVSTPMIAHYSKLKQIAGIMITASHNPYTDNGIKVFSKGYKSNVEEELIIESYIKGKVSESDFEGNFSITDDVEKEYLKLIKKLDLKKSNIKLVYDSANGANHLIASKVMKEYFPLSIQINNEPNGKNINLNSGSTHLESIKDFILKNKMDLGFAYDGDGDRVIMLDNNGTIYDGDFIIYIVGKYLKKLKELKGNHVVLTKMSNPGILKALNNSGINYVLTDVGDKYVHKALVDNDYVIGGEASGHIILRHILHSGDGLLASLYILKMLEEENITLSDAVKDVNLYPLKMVNIKNVNKNILHEQEVIDYLDKIKSEFDKEDIFLVRASGTENLIRVTISCLDLDKLNKYMDEVVSFIEQKGQIKWKHMD</sequence>
<dbReference type="InterPro" id="IPR050060">
    <property type="entry name" value="Phosphoglucosamine_mutase"/>
</dbReference>
<comment type="cofactor">
    <cofactor evidence="1">
        <name>Mg(2+)</name>
        <dbReference type="ChEBI" id="CHEBI:18420"/>
    </cofactor>
</comment>
<dbReference type="AlphaFoldDB" id="A0A449BC14"/>
<dbReference type="GO" id="GO:0006048">
    <property type="term" value="P:UDP-N-acetylglucosamine biosynthetic process"/>
    <property type="evidence" value="ECO:0007669"/>
    <property type="project" value="TreeGrafter"/>
</dbReference>
<dbReference type="Pfam" id="PF02879">
    <property type="entry name" value="PGM_PMM_II"/>
    <property type="match status" value="1"/>
</dbReference>
<dbReference type="PANTHER" id="PTHR42946:SF1">
    <property type="entry name" value="PHOSPHOGLUCOMUTASE (ALPHA-D-GLUCOSE-1,6-BISPHOSPHATE-DEPENDENT)"/>
    <property type="match status" value="1"/>
</dbReference>
<dbReference type="EMBL" id="LR215048">
    <property type="protein sequence ID" value="VEU79991.1"/>
    <property type="molecule type" value="Genomic_DNA"/>
</dbReference>
<dbReference type="InterPro" id="IPR005846">
    <property type="entry name" value="A-D-PHexomutase_a/b/a-III"/>
</dbReference>
<gene>
    <name evidence="12" type="primary">glmM</name>
    <name evidence="12" type="ORF">NCTC10138_00344</name>
</gene>
<dbReference type="OrthoDB" id="9806956at2"/>
<evidence type="ECO:0000259" key="9">
    <source>
        <dbReference type="Pfam" id="PF02878"/>
    </source>
</evidence>
<evidence type="ECO:0000256" key="4">
    <source>
        <dbReference type="ARBA" id="ARBA00022723"/>
    </source>
</evidence>
<dbReference type="Pfam" id="PF02878">
    <property type="entry name" value="PGM_PMM_I"/>
    <property type="match status" value="1"/>
</dbReference>
<evidence type="ECO:0000256" key="3">
    <source>
        <dbReference type="ARBA" id="ARBA00022553"/>
    </source>
</evidence>
<evidence type="ECO:0000256" key="2">
    <source>
        <dbReference type="ARBA" id="ARBA00010231"/>
    </source>
</evidence>
<keyword evidence="6 12" id="KW-0413">Isomerase</keyword>
<keyword evidence="13" id="KW-1185">Reference proteome</keyword>
<dbReference type="InterPro" id="IPR005844">
    <property type="entry name" value="A-D-PHexomutase_a/b/a-I"/>
</dbReference>
<dbReference type="GO" id="GO:0000287">
    <property type="term" value="F:magnesium ion binding"/>
    <property type="evidence" value="ECO:0007669"/>
    <property type="project" value="InterPro"/>
</dbReference>
<feature type="domain" description="Alpha-D-phosphohexomutase alpha/beta/alpha" evidence="9">
    <location>
        <begin position="5"/>
        <end position="127"/>
    </location>
</feature>
<dbReference type="Pfam" id="PF00408">
    <property type="entry name" value="PGM_PMM_IV"/>
    <property type="match status" value="1"/>
</dbReference>
<dbReference type="GO" id="GO:0008966">
    <property type="term" value="F:phosphoglucosamine mutase activity"/>
    <property type="evidence" value="ECO:0007669"/>
    <property type="project" value="UniProtKB-EC"/>
</dbReference>
<reference evidence="12 13" key="1">
    <citation type="submission" date="2019-01" db="EMBL/GenBank/DDBJ databases">
        <authorList>
            <consortium name="Pathogen Informatics"/>
        </authorList>
    </citation>
    <scope>NUCLEOTIDE SEQUENCE [LARGE SCALE GENOMIC DNA]</scope>
    <source>
        <strain evidence="12 13">NCTC10138</strain>
    </source>
</reference>
<evidence type="ECO:0000259" key="8">
    <source>
        <dbReference type="Pfam" id="PF00408"/>
    </source>
</evidence>
<comment type="similarity">
    <text evidence="2 7">Belongs to the phosphohexose mutase family.</text>
</comment>
<evidence type="ECO:0000256" key="6">
    <source>
        <dbReference type="ARBA" id="ARBA00023235"/>
    </source>
</evidence>
<accession>A0A449BC14</accession>
<dbReference type="STRING" id="1278311.GCA_000428705_00414"/>
<dbReference type="GO" id="GO:0004615">
    <property type="term" value="F:phosphomannomutase activity"/>
    <property type="evidence" value="ECO:0007669"/>
    <property type="project" value="TreeGrafter"/>
</dbReference>
<dbReference type="KEGG" id="aaxa:NCTC10138_00344"/>
<dbReference type="InterPro" id="IPR005841">
    <property type="entry name" value="Alpha-D-phosphohexomutase_SF"/>
</dbReference>
<dbReference type="FunFam" id="3.40.120.10:FF:000002">
    <property type="entry name" value="Phosphoglucosamine mutase"/>
    <property type="match status" value="1"/>
</dbReference>
<feature type="domain" description="Alpha-D-phosphohexomutase alpha/beta/alpha" evidence="10">
    <location>
        <begin position="151"/>
        <end position="242"/>
    </location>
</feature>
<evidence type="ECO:0000313" key="13">
    <source>
        <dbReference type="Proteomes" id="UP000289841"/>
    </source>
</evidence>
<evidence type="ECO:0000259" key="11">
    <source>
        <dbReference type="Pfam" id="PF02880"/>
    </source>
</evidence>
<dbReference type="InterPro" id="IPR005843">
    <property type="entry name" value="A-D-PHexomutase_C"/>
</dbReference>
<name>A0A449BC14_HAPAX</name>
<organism evidence="12 13">
    <name type="scientific">Haploplasma axanthum</name>
    <name type="common">Acholeplasma axanthum</name>
    <dbReference type="NCBI Taxonomy" id="29552"/>
    <lineage>
        <taxon>Bacteria</taxon>
        <taxon>Bacillati</taxon>
        <taxon>Mycoplasmatota</taxon>
        <taxon>Mollicutes</taxon>
        <taxon>Acholeplasmatales</taxon>
        <taxon>Acholeplasmataceae</taxon>
        <taxon>Haploplasma</taxon>
    </lineage>
</organism>
<dbReference type="InterPro" id="IPR036900">
    <property type="entry name" value="A-D-PHexomutase_C_sf"/>
</dbReference>
<keyword evidence="3" id="KW-0597">Phosphoprotein</keyword>
<evidence type="ECO:0000313" key="12">
    <source>
        <dbReference type="EMBL" id="VEU79991.1"/>
    </source>
</evidence>
<evidence type="ECO:0000256" key="5">
    <source>
        <dbReference type="ARBA" id="ARBA00022842"/>
    </source>
</evidence>
<evidence type="ECO:0000259" key="10">
    <source>
        <dbReference type="Pfam" id="PF02879"/>
    </source>
</evidence>
<dbReference type="Gene3D" id="3.30.310.50">
    <property type="entry name" value="Alpha-D-phosphohexomutase, C-terminal domain"/>
    <property type="match status" value="1"/>
</dbReference>
<dbReference type="InterPro" id="IPR005845">
    <property type="entry name" value="A-D-PHexomutase_a/b/a-II"/>
</dbReference>
<evidence type="ECO:0000256" key="1">
    <source>
        <dbReference type="ARBA" id="ARBA00001946"/>
    </source>
</evidence>
<dbReference type="PANTHER" id="PTHR42946">
    <property type="entry name" value="PHOSPHOHEXOSE MUTASE"/>
    <property type="match status" value="1"/>
</dbReference>
<dbReference type="GO" id="GO:0005829">
    <property type="term" value="C:cytosol"/>
    <property type="evidence" value="ECO:0007669"/>
    <property type="project" value="TreeGrafter"/>
</dbReference>
<dbReference type="SUPFAM" id="SSF53738">
    <property type="entry name" value="Phosphoglucomutase, first 3 domains"/>
    <property type="match status" value="3"/>
</dbReference>
<dbReference type="Gene3D" id="3.40.120.10">
    <property type="entry name" value="Alpha-D-Glucose-1,6-Bisphosphate, subunit A, domain 3"/>
    <property type="match status" value="3"/>
</dbReference>
<dbReference type="SUPFAM" id="SSF55957">
    <property type="entry name" value="Phosphoglucomutase, C-terminal domain"/>
    <property type="match status" value="1"/>
</dbReference>
<dbReference type="PRINTS" id="PR00509">
    <property type="entry name" value="PGMPMM"/>
</dbReference>
<proteinExistence type="inferred from homology"/>
<feature type="domain" description="Alpha-D-phosphohexomutase alpha/beta/alpha" evidence="11">
    <location>
        <begin position="246"/>
        <end position="354"/>
    </location>
</feature>
<protein>
    <submittedName>
        <fullName evidence="12">Phosphoglucosamine mutase</fullName>
        <ecNumber evidence="12">5.4.2.10</ecNumber>
    </submittedName>
</protein>
<keyword evidence="4 7" id="KW-0479">Metal-binding</keyword>
<evidence type="ECO:0000256" key="7">
    <source>
        <dbReference type="RuleBase" id="RU004326"/>
    </source>
</evidence>